<comment type="caution">
    <text evidence="9">The sequence shown here is derived from an EMBL/GenBank/DDBJ whole genome shotgun (WGS) entry which is preliminary data.</text>
</comment>
<feature type="transmembrane region" description="Helical" evidence="7">
    <location>
        <begin position="181"/>
        <end position="202"/>
    </location>
</feature>
<dbReference type="GO" id="GO:0006508">
    <property type="term" value="P:proteolysis"/>
    <property type="evidence" value="ECO:0007669"/>
    <property type="project" value="UniProtKB-KW"/>
</dbReference>
<evidence type="ECO:0000256" key="1">
    <source>
        <dbReference type="ARBA" id="ARBA00004141"/>
    </source>
</evidence>
<comment type="subcellular location">
    <subcellularLocation>
        <location evidence="1">Membrane</location>
        <topology evidence="1">Multi-pass membrane protein</topology>
    </subcellularLocation>
</comment>
<dbReference type="AlphaFoldDB" id="A0A8J3VEV3"/>
<sequence length="309" mass="33481">METTNNGQQDAGPTTTCFKHSRRATSVRCTRCDRFICPDCMREAPVGFRCPECIRSESKTVRAATTVFGGQLSSRPYVTYTLIAITIIVYLVELADPGVVGRFSNLGIGLVGPDGGHFLDDGVNRLGFTQEGVAYGQWERLLTSAFLHLSPSSGVFSIAHILLNMYWLWLLGRILEEQLGWWRFLAVYLVCALGGSVLGFLVDPAQSAVGASGAIFGLASCYFVIASRMSQQPIDRHRLITMLVIWMVISAGFTSWQGHLGGLLTGGLLGAALAYAPRQHRLAVHVSVFTATTFALLVTTGLQAANLTT</sequence>
<evidence type="ECO:0000256" key="2">
    <source>
        <dbReference type="ARBA" id="ARBA00009045"/>
    </source>
</evidence>
<evidence type="ECO:0000313" key="9">
    <source>
        <dbReference type="EMBL" id="GIH03910.1"/>
    </source>
</evidence>
<accession>A0A8J3VEV3</accession>
<proteinExistence type="inferred from homology"/>
<organism evidence="9 10">
    <name type="scientific">Rhizocola hellebori</name>
    <dbReference type="NCBI Taxonomy" id="1392758"/>
    <lineage>
        <taxon>Bacteria</taxon>
        <taxon>Bacillati</taxon>
        <taxon>Actinomycetota</taxon>
        <taxon>Actinomycetes</taxon>
        <taxon>Micromonosporales</taxon>
        <taxon>Micromonosporaceae</taxon>
        <taxon>Rhizocola</taxon>
    </lineage>
</organism>
<keyword evidence="6 7" id="KW-0472">Membrane</keyword>
<keyword evidence="5 7" id="KW-1133">Transmembrane helix</keyword>
<feature type="transmembrane region" description="Helical" evidence="7">
    <location>
        <begin position="145"/>
        <end position="169"/>
    </location>
</feature>
<feature type="transmembrane region" description="Helical" evidence="7">
    <location>
        <begin position="283"/>
        <end position="305"/>
    </location>
</feature>
<reference evidence="9" key="1">
    <citation type="submission" date="2021-01" db="EMBL/GenBank/DDBJ databases">
        <title>Whole genome shotgun sequence of Rhizocola hellebori NBRC 109834.</title>
        <authorList>
            <person name="Komaki H."/>
            <person name="Tamura T."/>
        </authorList>
    </citation>
    <scope>NUCLEOTIDE SEQUENCE</scope>
    <source>
        <strain evidence="9">NBRC 109834</strain>
    </source>
</reference>
<evidence type="ECO:0000259" key="8">
    <source>
        <dbReference type="Pfam" id="PF01694"/>
    </source>
</evidence>
<evidence type="ECO:0000256" key="6">
    <source>
        <dbReference type="ARBA" id="ARBA00023136"/>
    </source>
</evidence>
<keyword evidence="9" id="KW-0645">Protease</keyword>
<feature type="transmembrane region" description="Helical" evidence="7">
    <location>
        <begin position="77"/>
        <end position="95"/>
    </location>
</feature>
<dbReference type="SUPFAM" id="SSF144091">
    <property type="entry name" value="Rhomboid-like"/>
    <property type="match status" value="1"/>
</dbReference>
<feature type="transmembrane region" description="Helical" evidence="7">
    <location>
        <begin position="259"/>
        <end position="276"/>
    </location>
</feature>
<keyword evidence="3 7" id="KW-0812">Transmembrane</keyword>
<dbReference type="InterPro" id="IPR035952">
    <property type="entry name" value="Rhomboid-like_sf"/>
</dbReference>
<feature type="domain" description="Peptidase S54 rhomboid" evidence="8">
    <location>
        <begin position="136"/>
        <end position="274"/>
    </location>
</feature>
<feature type="transmembrane region" description="Helical" evidence="7">
    <location>
        <begin position="208"/>
        <end position="225"/>
    </location>
</feature>
<dbReference type="PANTHER" id="PTHR43731">
    <property type="entry name" value="RHOMBOID PROTEASE"/>
    <property type="match status" value="1"/>
</dbReference>
<evidence type="ECO:0000256" key="5">
    <source>
        <dbReference type="ARBA" id="ARBA00022989"/>
    </source>
</evidence>
<comment type="similarity">
    <text evidence="2">Belongs to the peptidase S54 family.</text>
</comment>
<evidence type="ECO:0000256" key="3">
    <source>
        <dbReference type="ARBA" id="ARBA00022692"/>
    </source>
</evidence>
<keyword evidence="4" id="KW-0378">Hydrolase</keyword>
<gene>
    <name evidence="9" type="ORF">Rhe02_19770</name>
</gene>
<evidence type="ECO:0000313" key="10">
    <source>
        <dbReference type="Proteomes" id="UP000612899"/>
    </source>
</evidence>
<evidence type="ECO:0000256" key="4">
    <source>
        <dbReference type="ARBA" id="ARBA00022801"/>
    </source>
</evidence>
<dbReference type="GO" id="GO:0016020">
    <property type="term" value="C:membrane"/>
    <property type="evidence" value="ECO:0007669"/>
    <property type="project" value="UniProtKB-SubCell"/>
</dbReference>
<evidence type="ECO:0000256" key="7">
    <source>
        <dbReference type="SAM" id="Phobius"/>
    </source>
</evidence>
<dbReference type="Gene3D" id="1.20.1540.10">
    <property type="entry name" value="Rhomboid-like"/>
    <property type="match status" value="1"/>
</dbReference>
<dbReference type="RefSeq" id="WP_203907816.1">
    <property type="nucleotide sequence ID" value="NZ_BONY01000010.1"/>
</dbReference>
<dbReference type="InterPro" id="IPR050925">
    <property type="entry name" value="Rhomboid_protease_S54"/>
</dbReference>
<dbReference type="Proteomes" id="UP000612899">
    <property type="component" value="Unassembled WGS sequence"/>
</dbReference>
<dbReference type="GO" id="GO:0004252">
    <property type="term" value="F:serine-type endopeptidase activity"/>
    <property type="evidence" value="ECO:0007669"/>
    <property type="project" value="InterPro"/>
</dbReference>
<dbReference type="InterPro" id="IPR022764">
    <property type="entry name" value="Peptidase_S54_rhomboid_dom"/>
</dbReference>
<feature type="transmembrane region" description="Helical" evidence="7">
    <location>
        <begin position="237"/>
        <end position="253"/>
    </location>
</feature>
<dbReference type="EMBL" id="BONY01000010">
    <property type="protein sequence ID" value="GIH03910.1"/>
    <property type="molecule type" value="Genomic_DNA"/>
</dbReference>
<dbReference type="PANTHER" id="PTHR43731:SF14">
    <property type="entry name" value="PRESENILIN-ASSOCIATED RHOMBOID-LIKE PROTEIN, MITOCHONDRIAL"/>
    <property type="match status" value="1"/>
</dbReference>
<protein>
    <submittedName>
        <fullName evidence="9">Rhomboid family intramembrane serine protease</fullName>
    </submittedName>
</protein>
<dbReference type="Pfam" id="PF01694">
    <property type="entry name" value="Rhomboid"/>
    <property type="match status" value="1"/>
</dbReference>
<keyword evidence="10" id="KW-1185">Reference proteome</keyword>
<name>A0A8J3VEV3_9ACTN</name>